<evidence type="ECO:0000256" key="2">
    <source>
        <dbReference type="SAM" id="SignalP"/>
    </source>
</evidence>
<keyword evidence="1" id="KW-0812">Transmembrane</keyword>
<feature type="signal peptide" evidence="2">
    <location>
        <begin position="1"/>
        <end position="18"/>
    </location>
</feature>
<name>A0A8J8NKQ9_HALGN</name>
<evidence type="ECO:0000313" key="3">
    <source>
        <dbReference type="EMBL" id="TNV76887.1"/>
    </source>
</evidence>
<dbReference type="EMBL" id="RRYP01012793">
    <property type="protein sequence ID" value="TNV76887.1"/>
    <property type="molecule type" value="Genomic_DNA"/>
</dbReference>
<feature type="transmembrane region" description="Helical" evidence="1">
    <location>
        <begin position="200"/>
        <end position="219"/>
    </location>
</feature>
<feature type="chain" id="PRO_5035207970" evidence="2">
    <location>
        <begin position="19"/>
        <end position="220"/>
    </location>
</feature>
<sequence length="220" mass="23708">MRTIALLSTIALAGFAAANPLLREAQTASVTYEETLQCAGCIRGGYVFCGKTKVGTKCMKPEDKDGIKALQDAEWNCDNGVVAKPGYDVTLALHNDNQTQGDVVFNYEFGANETESYLHETVDGAFTYKYPGLDDNSTNNCGSVNNTVRKMYVMITNLQKPEPVTPTLAAEARMLAEEVNKTFLNATVSFAAVEGRPDSAMTLFSAVAVAIVACLSVFVF</sequence>
<keyword evidence="2" id="KW-0732">Signal</keyword>
<accession>A0A8J8NKQ9</accession>
<reference evidence="3" key="1">
    <citation type="submission" date="2019-06" db="EMBL/GenBank/DDBJ databases">
        <authorList>
            <person name="Zheng W."/>
        </authorList>
    </citation>
    <scope>NUCLEOTIDE SEQUENCE</scope>
    <source>
        <strain evidence="3">QDHG01</strain>
    </source>
</reference>
<dbReference type="Proteomes" id="UP000785679">
    <property type="component" value="Unassembled WGS sequence"/>
</dbReference>
<keyword evidence="1" id="KW-1133">Transmembrane helix</keyword>
<evidence type="ECO:0000256" key="1">
    <source>
        <dbReference type="SAM" id="Phobius"/>
    </source>
</evidence>
<evidence type="ECO:0000313" key="4">
    <source>
        <dbReference type="Proteomes" id="UP000785679"/>
    </source>
</evidence>
<keyword evidence="4" id="KW-1185">Reference proteome</keyword>
<keyword evidence="1" id="KW-0472">Membrane</keyword>
<gene>
    <name evidence="3" type="ORF">FGO68_gene10360</name>
</gene>
<proteinExistence type="predicted"/>
<comment type="caution">
    <text evidence="3">The sequence shown here is derived from an EMBL/GenBank/DDBJ whole genome shotgun (WGS) entry which is preliminary data.</text>
</comment>
<organism evidence="3 4">
    <name type="scientific">Halteria grandinella</name>
    <dbReference type="NCBI Taxonomy" id="5974"/>
    <lineage>
        <taxon>Eukaryota</taxon>
        <taxon>Sar</taxon>
        <taxon>Alveolata</taxon>
        <taxon>Ciliophora</taxon>
        <taxon>Intramacronucleata</taxon>
        <taxon>Spirotrichea</taxon>
        <taxon>Stichotrichia</taxon>
        <taxon>Sporadotrichida</taxon>
        <taxon>Halteriidae</taxon>
        <taxon>Halteria</taxon>
    </lineage>
</organism>
<dbReference type="AlphaFoldDB" id="A0A8J8NKQ9"/>
<protein>
    <submittedName>
        <fullName evidence="3">Uncharacterized protein</fullName>
    </submittedName>
</protein>